<feature type="compositionally biased region" description="Basic and acidic residues" evidence="11">
    <location>
        <begin position="1423"/>
        <end position="1439"/>
    </location>
</feature>
<feature type="compositionally biased region" description="Polar residues" evidence="11">
    <location>
        <begin position="111"/>
        <end position="129"/>
    </location>
</feature>
<dbReference type="CDD" id="cd01254">
    <property type="entry name" value="PH_PLD"/>
    <property type="match status" value="1"/>
</dbReference>
<evidence type="ECO:0000313" key="13">
    <source>
        <dbReference type="EMBL" id="SGZ47100.1"/>
    </source>
</evidence>
<proteinExistence type="inferred from homology"/>
<dbReference type="CDD" id="cd09141">
    <property type="entry name" value="PLDc_vPLD1_2_yPLD_like_2"/>
    <property type="match status" value="1"/>
</dbReference>
<dbReference type="InterPro" id="IPR015679">
    <property type="entry name" value="PLipase_D_fam"/>
</dbReference>
<evidence type="ECO:0000256" key="1">
    <source>
        <dbReference type="ARBA" id="ARBA00000798"/>
    </source>
</evidence>
<dbReference type="InterPro" id="IPR001736">
    <property type="entry name" value="PLipase_D/transphosphatidylase"/>
</dbReference>
<evidence type="ECO:0000259" key="12">
    <source>
        <dbReference type="PROSITE" id="PS50035"/>
    </source>
</evidence>
<keyword evidence="7" id="KW-0443">Lipid metabolism</keyword>
<organism evidence="13 14">
    <name type="scientific">Sungouiella intermedia</name>
    <dbReference type="NCBI Taxonomy" id="45354"/>
    <lineage>
        <taxon>Eukaryota</taxon>
        <taxon>Fungi</taxon>
        <taxon>Dikarya</taxon>
        <taxon>Ascomycota</taxon>
        <taxon>Saccharomycotina</taxon>
        <taxon>Pichiomycetes</taxon>
        <taxon>Metschnikowiaceae</taxon>
        <taxon>Sungouiella</taxon>
    </lineage>
</organism>
<dbReference type="PROSITE" id="PS50035">
    <property type="entry name" value="PLD"/>
    <property type="match status" value="2"/>
</dbReference>
<feature type="compositionally biased region" description="Polar residues" evidence="11">
    <location>
        <begin position="35"/>
        <end position="44"/>
    </location>
</feature>
<feature type="compositionally biased region" description="Polar residues" evidence="11">
    <location>
        <begin position="139"/>
        <end position="149"/>
    </location>
</feature>
<feature type="domain" description="PLD phosphodiesterase" evidence="12">
    <location>
        <begin position="729"/>
        <end position="756"/>
    </location>
</feature>
<feature type="compositionally biased region" description="Polar residues" evidence="11">
    <location>
        <begin position="1655"/>
        <end position="1665"/>
    </location>
</feature>
<dbReference type="Pfam" id="PF13091">
    <property type="entry name" value="PLDc_2"/>
    <property type="match status" value="1"/>
</dbReference>
<feature type="compositionally biased region" description="Polar residues" evidence="11">
    <location>
        <begin position="1359"/>
        <end position="1384"/>
    </location>
</feature>
<keyword evidence="4" id="KW-0677">Repeat</keyword>
<feature type="compositionally biased region" description="Basic residues" evidence="11">
    <location>
        <begin position="162"/>
        <end position="175"/>
    </location>
</feature>
<gene>
    <name evidence="13" type="ORF">SAMEA4029010_CIC11G00000002631</name>
</gene>
<dbReference type="STRING" id="45354.A0A1L0B825"/>
<comment type="similarity">
    <text evidence="2">Belongs to the phospholipase D family.</text>
</comment>
<comment type="catalytic activity">
    <reaction evidence="1">
        <text>a 1,2-diacyl-sn-glycero-3-phosphocholine + H2O = a 1,2-diacyl-sn-glycero-3-phosphate + choline + H(+)</text>
        <dbReference type="Rhea" id="RHEA:14445"/>
        <dbReference type="ChEBI" id="CHEBI:15354"/>
        <dbReference type="ChEBI" id="CHEBI:15377"/>
        <dbReference type="ChEBI" id="CHEBI:15378"/>
        <dbReference type="ChEBI" id="CHEBI:57643"/>
        <dbReference type="ChEBI" id="CHEBI:58608"/>
        <dbReference type="EC" id="3.1.4.4"/>
    </reaction>
</comment>
<evidence type="ECO:0000256" key="10">
    <source>
        <dbReference type="ARBA" id="ARBA00079280"/>
    </source>
</evidence>
<dbReference type="Gene3D" id="3.30.870.10">
    <property type="entry name" value="Endonuclease Chain A"/>
    <property type="match status" value="2"/>
</dbReference>
<evidence type="ECO:0000256" key="7">
    <source>
        <dbReference type="ARBA" id="ARBA00023098"/>
    </source>
</evidence>
<dbReference type="InterPro" id="IPR025202">
    <property type="entry name" value="PLD-like_dom"/>
</dbReference>
<keyword evidence="5" id="KW-0378">Hydrolase</keyword>
<evidence type="ECO:0000256" key="5">
    <source>
        <dbReference type="ARBA" id="ARBA00022801"/>
    </source>
</evidence>
<feature type="compositionally biased region" description="Acidic residues" evidence="11">
    <location>
        <begin position="185"/>
        <end position="201"/>
    </location>
</feature>
<evidence type="ECO:0000256" key="4">
    <source>
        <dbReference type="ARBA" id="ARBA00022737"/>
    </source>
</evidence>
<evidence type="ECO:0000256" key="2">
    <source>
        <dbReference type="ARBA" id="ARBA00008664"/>
    </source>
</evidence>
<dbReference type="EMBL" id="LT635756">
    <property type="protein sequence ID" value="SGZ47100.1"/>
    <property type="molecule type" value="Genomic_DNA"/>
</dbReference>
<keyword evidence="14" id="KW-1185">Reference proteome</keyword>
<protein>
    <recommendedName>
        <fullName evidence="9">Phospholipase D1</fullName>
        <ecNumber evidence="3">3.1.4.4</ecNumber>
    </recommendedName>
    <alternativeName>
        <fullName evidence="8">Choline phosphatase 1</fullName>
    </alternativeName>
    <alternativeName>
        <fullName evidence="10">Phosphatidylcholine-hydrolyzing phospholipase D1</fullName>
    </alternativeName>
</protein>
<dbReference type="PANTHER" id="PTHR18896:SF76">
    <property type="entry name" value="PHOSPHOLIPASE"/>
    <property type="match status" value="1"/>
</dbReference>
<dbReference type="EC" id="3.1.4.4" evidence="3"/>
<feature type="region of interest" description="Disordered" evidence="11">
    <location>
        <begin position="1199"/>
        <end position="1248"/>
    </location>
</feature>
<dbReference type="FunFam" id="3.30.870.10:FF:000011">
    <property type="entry name" value="Phospholipase"/>
    <property type="match status" value="1"/>
</dbReference>
<evidence type="ECO:0000313" key="14">
    <source>
        <dbReference type="Proteomes" id="UP000182334"/>
    </source>
</evidence>
<feature type="domain" description="PLD phosphodiesterase" evidence="12">
    <location>
        <begin position="1038"/>
        <end position="1065"/>
    </location>
</feature>
<dbReference type="Pfam" id="PF00614">
    <property type="entry name" value="PLDc"/>
    <property type="match status" value="1"/>
</dbReference>
<feature type="region of interest" description="Disordered" evidence="11">
    <location>
        <begin position="1544"/>
        <end position="1690"/>
    </location>
</feature>
<name>A0A1L0B825_9ASCO</name>
<feature type="region of interest" description="Disordered" evidence="11">
    <location>
        <begin position="1359"/>
        <end position="1447"/>
    </location>
</feature>
<dbReference type="PANTHER" id="PTHR18896">
    <property type="entry name" value="PHOSPHOLIPASE D"/>
    <property type="match status" value="1"/>
</dbReference>
<dbReference type="GO" id="GO:0009395">
    <property type="term" value="P:phospholipid catabolic process"/>
    <property type="evidence" value="ECO:0007669"/>
    <property type="project" value="TreeGrafter"/>
</dbReference>
<reference evidence="13 14" key="1">
    <citation type="submission" date="2016-10" db="EMBL/GenBank/DDBJ databases">
        <authorList>
            <person name="de Groot N.N."/>
        </authorList>
    </citation>
    <scope>NUCLEOTIDE SEQUENCE [LARGE SCALE GENOMIC DNA]</scope>
    <source>
        <strain evidence="13 14">CBS 141442</strain>
    </source>
</reference>
<feature type="compositionally biased region" description="Low complexity" evidence="11">
    <location>
        <begin position="1592"/>
        <end position="1602"/>
    </location>
</feature>
<sequence>MSDTRQSLGRPRITLSTHDDDSSQIDPIDADILNTHPQTPSLPSRIQRRNSRFGGDSQNIIGNAFNFFLGKPDPQERRYSSDSDEQEGDQDMPYAGSDDAVNSPDYDCTPETPQAPRTKTDESQTTLANTVLKLPNFFGRSNSEPNSGPKQAESTHDDKSNSKPRKIFTIFRKKNKDKELRQEAPEDDADEAAVELDEDNETRERAVGLINSLALGSPAINLLASCLCEDEYGIVRAPLLLNLLGIKVLDVSASQVTKNRKFRIDLEYGVLPQRLKWSVEKTAKDLLYLHSRFKLLVLRGTFKSDELPHYPVPPLLKRGDRKNTKRSIRSKTFSETRPGTLLGERLEVGAFSNRDGASIDEISLGSGHSRDHHSTFRSRLSSISSLSSLDTSSPEQMRNRVLKNQKYLNEITNYLIALIQACAMRPQSNRLFHFFEISPISALLSYETGYTGKQGFVHIGGSARSQGWRVGHFKANDLKGMIDRRSEKWCLVRSTYVMYVSDINSTTPLEVFLVDLEFKIHCKGDQRVDTRGSETDSEIDEEYVDIRIQDADKAILHVQNKVFKHLKITLENKERQLVIIPKSEKDYKLWLSSLNQMIANNPWAEKHRFNSFAPIRKNCMAQWFVDARDYFWAVSSALEMAKDVIFIHDWWLSPELYLRRPANGNQQFRIDRILQRKAQEGVKVFVIVYRNVGSTVPIDSLYTKHSILSLNQENIHVIRSPNQLLQNTFFWAHHEKICIVDYTLAFMGGIDLCYGRYDTPDHVLTDDSQVDFDGLDTDTLTKDEFTKFRTFPGKDYSNTRVKDFNNLDKPYDSMYDRNVIPRMPWHDVHMVMSGEGARDLSRHFVQRWNYLLRQKRPSRLTPLLTPPPDLTPEELGGLGLEGTCEIQILRSAGSWSLGLEDHEESIHQAYLKLIEESEHFVYIENQFFVTSCFIDGTEIKNRIGDALVDRIIRAHKEGTAWKAVILIPLVPGFESQVDKPDGSSVRVVMQCEYMSISRGSSSLFAKLRKYGINPDDYIQFFSLRKWGAIGPDRSLVTEQLYIHAKTMIVDDRVAIIGSANINERSMRGVRDSEVAAVIRDSEIIHSTMNGEPYDVGRFPHTLRMRLMREHLGVSVDVLDIVERLFDRYESFAKTEEGISAASNLFKKQANLELSAAVEMASRDILNQPHGTDRWKRHCKQNGLSGDIFKVPKDIRKLTAPVPDLKPTPLSFNNRTGPHEANKGIREKKKHSFDPRVQQSNDHKNDVYGEGVDKFRSNLGRKARLDSARFLKELSHKVMRTQANEVVLPDVESVLQFLELDDYEFQDNMDEWTEDVLYNRNKERWLLLKKIAYLQRMATKAAQQNQDENAKRLAAGLPVVNNSTLSNGSPKGPSTSTSVETQRNEGTGDAEKIVPNVVDIAPMSPGERRDPNDLDPGEAAPKPESIDREFPERDASESLHPEANTESIPVVSLDEKEFKDQMRQVELVGVENPSRFIDPYGFEDPLDPDFYEDIWFENARKNTDLFRLVFHCQPDDFVPNWKEYKRYMKLADAFKLAQAEEAKNRREKYRFDSESNFDSDTTPTGPPGPRRNSQIINLPDYHSKGGILGDIPSGNSSRTSLSSKKGRKKKFKPQDTIAEGDQDDTERFEEEAEIDDDEDDFADAEDGDELNGDETPLTSQSDSPNMENGAESEKPTTPKAKNLKARRRAGAFSRRRRVNNGDLIFDRESAQRLLEEVNGHLVLFPVDWLLRELEGGNWFFNTDRIPPIEIYD</sequence>
<evidence type="ECO:0000256" key="9">
    <source>
        <dbReference type="ARBA" id="ARBA00074658"/>
    </source>
</evidence>
<evidence type="ECO:0000256" key="6">
    <source>
        <dbReference type="ARBA" id="ARBA00022963"/>
    </source>
</evidence>
<dbReference type="SUPFAM" id="SSF56024">
    <property type="entry name" value="Phospholipase D/nuclease"/>
    <property type="match status" value="2"/>
</dbReference>
<dbReference type="OrthoDB" id="14911at2759"/>
<dbReference type="CDD" id="cd09138">
    <property type="entry name" value="PLDc_vPLD1_2_yPLD_like_1"/>
    <property type="match status" value="1"/>
</dbReference>
<feature type="compositionally biased region" description="Acidic residues" evidence="11">
    <location>
        <begin position="1617"/>
        <end position="1651"/>
    </location>
</feature>
<evidence type="ECO:0000256" key="3">
    <source>
        <dbReference type="ARBA" id="ARBA00012027"/>
    </source>
</evidence>
<dbReference type="Proteomes" id="UP000182334">
    <property type="component" value="Chromosome I"/>
</dbReference>
<accession>A0A1L0B825</accession>
<dbReference type="SMART" id="SM00155">
    <property type="entry name" value="PLDc"/>
    <property type="match status" value="2"/>
</dbReference>
<feature type="compositionally biased region" description="Basic residues" evidence="11">
    <location>
        <begin position="1680"/>
        <end position="1690"/>
    </location>
</feature>
<feature type="region of interest" description="Disordered" evidence="11">
    <location>
        <begin position="1"/>
        <end position="201"/>
    </location>
</feature>
<evidence type="ECO:0000256" key="8">
    <source>
        <dbReference type="ARBA" id="ARBA00042228"/>
    </source>
</evidence>
<keyword evidence="6" id="KW-0442">Lipid degradation</keyword>
<dbReference type="GO" id="GO:0004630">
    <property type="term" value="F:phospholipase D activity"/>
    <property type="evidence" value="ECO:0007669"/>
    <property type="project" value="UniProtKB-EC"/>
</dbReference>
<evidence type="ECO:0000256" key="11">
    <source>
        <dbReference type="SAM" id="MobiDB-lite"/>
    </source>
</evidence>